<keyword evidence="3 5" id="KW-0963">Cytoplasm</keyword>
<dbReference type="InterPro" id="IPR033867">
    <property type="entry name" value="Mrt4"/>
</dbReference>
<evidence type="ECO:0000259" key="6">
    <source>
        <dbReference type="Pfam" id="PF17777"/>
    </source>
</evidence>
<keyword evidence="8" id="KW-1185">Reference proteome</keyword>
<evidence type="ECO:0000256" key="4">
    <source>
        <dbReference type="ARBA" id="ARBA00023242"/>
    </source>
</evidence>
<dbReference type="InterPro" id="IPR043164">
    <property type="entry name" value="Ribosomal_uL10-like_insert_sf"/>
</dbReference>
<dbReference type="FunFam" id="3.30.70.1730:FF:000005">
    <property type="entry name" value="Ribosome assembly factor mrt4"/>
    <property type="match status" value="1"/>
</dbReference>
<dbReference type="Proteomes" id="UP001300502">
    <property type="component" value="Unassembled WGS sequence"/>
</dbReference>
<dbReference type="InterPro" id="IPR051742">
    <property type="entry name" value="Ribosome_Assembly_uL10"/>
</dbReference>
<dbReference type="Pfam" id="PF00466">
    <property type="entry name" value="Ribosomal_L10"/>
    <property type="match status" value="1"/>
</dbReference>
<dbReference type="GO" id="GO:0000956">
    <property type="term" value="P:nuclear-transcribed mRNA catabolic process"/>
    <property type="evidence" value="ECO:0007669"/>
    <property type="project" value="TreeGrafter"/>
</dbReference>
<dbReference type="GO" id="GO:0003723">
    <property type="term" value="F:RNA binding"/>
    <property type="evidence" value="ECO:0007669"/>
    <property type="project" value="TreeGrafter"/>
</dbReference>
<gene>
    <name evidence="7" type="ORF">GAYE_SCF23G4284</name>
</gene>
<keyword evidence="5" id="KW-0690">Ribosome biogenesis</keyword>
<dbReference type="GO" id="GO:0005730">
    <property type="term" value="C:nucleolus"/>
    <property type="evidence" value="ECO:0007669"/>
    <property type="project" value="UniProtKB-SubCell"/>
</dbReference>
<dbReference type="Gene3D" id="3.30.70.1730">
    <property type="match status" value="1"/>
</dbReference>
<feature type="domain" description="Large ribosomal subunit protein uL10-like insertion" evidence="6">
    <location>
        <begin position="126"/>
        <end position="193"/>
    </location>
</feature>
<sequence length="218" mass="25025">MPTSRKRKNGIIKKQPKNRRQSNADVVEAVSNCLETFKGLYILNFDCIRSSVLKELRSGWKDSRFFFGKNRVIRYALGKTEEEERYKGLHLLAPYLSGNIGVLFTNRTRDQVYDFFNNFVVNEYPRTGSKSPRDVILKAGPLDIPVEMEPKLREFGLPVEVQNNEIFLMSDVPLLQQNSVISRETVKILETLCMPIIEARVDVVAEWNADFGFSALKS</sequence>
<evidence type="ECO:0000256" key="2">
    <source>
        <dbReference type="ARBA" id="ARBA00008889"/>
    </source>
</evidence>
<comment type="subcellular location">
    <subcellularLocation>
        <location evidence="5">Cytoplasm</location>
    </subcellularLocation>
    <subcellularLocation>
        <location evidence="5">Nucleus</location>
        <location evidence="5">Nucleolus</location>
    </subcellularLocation>
</comment>
<dbReference type="PANTHER" id="PTHR45841:SF1">
    <property type="entry name" value="MRNA TURNOVER PROTEIN 4 HOMOLOG"/>
    <property type="match status" value="1"/>
</dbReference>
<dbReference type="CDD" id="cd05796">
    <property type="entry name" value="Ribosomal_P0_like"/>
    <property type="match status" value="1"/>
</dbReference>
<dbReference type="SUPFAM" id="SSF160369">
    <property type="entry name" value="Ribosomal protein L10-like"/>
    <property type="match status" value="1"/>
</dbReference>
<evidence type="ECO:0000313" key="7">
    <source>
        <dbReference type="EMBL" id="KAK4526370.1"/>
    </source>
</evidence>
<dbReference type="GO" id="GO:0006364">
    <property type="term" value="P:rRNA processing"/>
    <property type="evidence" value="ECO:0007669"/>
    <property type="project" value="TreeGrafter"/>
</dbReference>
<dbReference type="InterPro" id="IPR040637">
    <property type="entry name" value="Ribosomal_uL10-like_insert"/>
</dbReference>
<dbReference type="Pfam" id="PF17777">
    <property type="entry name" value="RL10P_insert"/>
    <property type="match status" value="1"/>
</dbReference>
<keyword evidence="4 5" id="KW-0539">Nucleus</keyword>
<evidence type="ECO:0000256" key="1">
    <source>
        <dbReference type="ARBA" id="ARBA00004046"/>
    </source>
</evidence>
<protein>
    <recommendedName>
        <fullName evidence="5">Ribosome assembly factor mrt4</fullName>
    </recommendedName>
</protein>
<evidence type="ECO:0000313" key="8">
    <source>
        <dbReference type="Proteomes" id="UP001300502"/>
    </source>
</evidence>
<organism evidence="7 8">
    <name type="scientific">Galdieria yellowstonensis</name>
    <dbReference type="NCBI Taxonomy" id="3028027"/>
    <lineage>
        <taxon>Eukaryota</taxon>
        <taxon>Rhodophyta</taxon>
        <taxon>Bangiophyceae</taxon>
        <taxon>Galdieriales</taxon>
        <taxon>Galdieriaceae</taxon>
        <taxon>Galdieria</taxon>
    </lineage>
</organism>
<evidence type="ECO:0000256" key="3">
    <source>
        <dbReference type="ARBA" id="ARBA00022490"/>
    </source>
</evidence>
<evidence type="ECO:0000256" key="5">
    <source>
        <dbReference type="RuleBase" id="RU364039"/>
    </source>
</evidence>
<dbReference type="InterPro" id="IPR001790">
    <property type="entry name" value="Ribosomal_uL10"/>
</dbReference>
<dbReference type="GO" id="GO:0005737">
    <property type="term" value="C:cytoplasm"/>
    <property type="evidence" value="ECO:0007669"/>
    <property type="project" value="UniProtKB-SubCell"/>
</dbReference>
<dbReference type="GO" id="GO:0030687">
    <property type="term" value="C:preribosome, large subunit precursor"/>
    <property type="evidence" value="ECO:0007669"/>
    <property type="project" value="TreeGrafter"/>
</dbReference>
<comment type="function">
    <text evidence="1 5">Component of the ribosome assembly machinery. Nuclear paralog of the ribosomal protein P0, it binds pre-60S subunits at an early stage of assembly in the nucleolus, and is replaced by P0 in cytoplasmic pre-60S subunits and mature 80S ribosomes.</text>
</comment>
<dbReference type="EMBL" id="JANCYU010000039">
    <property type="protein sequence ID" value="KAK4526370.1"/>
    <property type="molecule type" value="Genomic_DNA"/>
</dbReference>
<comment type="caution">
    <text evidence="7">The sequence shown here is derived from an EMBL/GenBank/DDBJ whole genome shotgun (WGS) entry which is preliminary data.</text>
</comment>
<dbReference type="Gene3D" id="3.90.105.20">
    <property type="match status" value="1"/>
</dbReference>
<name>A0AAV9IG81_9RHOD</name>
<proteinExistence type="inferred from homology"/>
<comment type="similarity">
    <text evidence="2 5">Belongs to the universal ribosomal protein uL10 family.</text>
</comment>
<accession>A0AAV9IG81</accession>
<dbReference type="PANTHER" id="PTHR45841">
    <property type="entry name" value="MRNA TURNOVER PROTEIN 4 MRTO4"/>
    <property type="match status" value="1"/>
</dbReference>
<dbReference type="InterPro" id="IPR043141">
    <property type="entry name" value="Ribosomal_uL10-like_sf"/>
</dbReference>
<dbReference type="GO" id="GO:0000027">
    <property type="term" value="P:ribosomal large subunit assembly"/>
    <property type="evidence" value="ECO:0007669"/>
    <property type="project" value="InterPro"/>
</dbReference>
<comment type="subunit">
    <text evidence="5">Associates with the pre-60S ribosomal particle.</text>
</comment>
<reference evidence="7 8" key="1">
    <citation type="submission" date="2022-07" db="EMBL/GenBank/DDBJ databases">
        <title>Genome-wide signatures of adaptation to extreme environments.</title>
        <authorList>
            <person name="Cho C.H."/>
            <person name="Yoon H.S."/>
        </authorList>
    </citation>
    <scope>NUCLEOTIDE SEQUENCE [LARGE SCALE GENOMIC DNA]</scope>
    <source>
        <strain evidence="7 8">108.79 E11</strain>
    </source>
</reference>
<dbReference type="AlphaFoldDB" id="A0AAV9IG81"/>